<dbReference type="HOGENOM" id="CLU_3039724_0_0_10"/>
<protein>
    <submittedName>
        <fullName evidence="2">Uncharacterized protein</fullName>
    </submittedName>
</protein>
<evidence type="ECO:0000313" key="3">
    <source>
        <dbReference type="Proteomes" id="UP000008794"/>
    </source>
</evidence>
<keyword evidence="1" id="KW-1133">Transmembrane helix</keyword>
<reference evidence="2 3" key="1">
    <citation type="submission" date="2010-03" db="EMBL/GenBank/DDBJ databases">
        <title>The genome sequence of Alistipes shahii WAL 8301.</title>
        <authorList>
            <consortium name="metaHIT consortium -- http://www.metahit.eu/"/>
            <person name="Pajon A."/>
            <person name="Turner K."/>
            <person name="Parkhill J."/>
        </authorList>
    </citation>
    <scope>NUCLEOTIDE SEQUENCE [LARGE SCALE GENOMIC DNA]</scope>
    <source>
        <strain evidence="2 3">WAL 8301</strain>
    </source>
</reference>
<reference evidence="2 3" key="2">
    <citation type="submission" date="2010-03" db="EMBL/GenBank/DDBJ databases">
        <authorList>
            <person name="Pajon A."/>
        </authorList>
    </citation>
    <scope>NUCLEOTIDE SEQUENCE [LARGE SCALE GENOMIC DNA]</scope>
    <source>
        <strain evidence="2 3">WAL 8301</strain>
    </source>
</reference>
<organism evidence="2 3">
    <name type="scientific">Alistipes shahii WAL 8301</name>
    <dbReference type="NCBI Taxonomy" id="717959"/>
    <lineage>
        <taxon>Bacteria</taxon>
        <taxon>Pseudomonadati</taxon>
        <taxon>Bacteroidota</taxon>
        <taxon>Bacteroidia</taxon>
        <taxon>Bacteroidales</taxon>
        <taxon>Rikenellaceae</taxon>
        <taxon>Alistipes</taxon>
    </lineage>
</organism>
<gene>
    <name evidence="2" type="ORF">AL1_19070</name>
</gene>
<keyword evidence="1" id="KW-0812">Transmembrane</keyword>
<dbReference type="KEGG" id="ash:AL1_19070"/>
<evidence type="ECO:0000256" key="1">
    <source>
        <dbReference type="SAM" id="Phobius"/>
    </source>
</evidence>
<keyword evidence="1" id="KW-0472">Membrane</keyword>
<dbReference type="AlphaFoldDB" id="D4IMU8"/>
<dbReference type="Proteomes" id="UP000008794">
    <property type="component" value="Chromosome"/>
</dbReference>
<name>D4IMU8_9BACT</name>
<sequence length="54" mass="6381">MLMSISPSIINSPIDIIFIIKWMIGIDINSIRFFIILVVVFFIFTFCTRKIQRD</sequence>
<accession>D4IMU8</accession>
<dbReference type="STRING" id="717959.AL1_19070"/>
<evidence type="ECO:0000313" key="2">
    <source>
        <dbReference type="EMBL" id="CBK64260.1"/>
    </source>
</evidence>
<feature type="transmembrane region" description="Helical" evidence="1">
    <location>
        <begin position="31"/>
        <end position="48"/>
    </location>
</feature>
<dbReference type="EMBL" id="FP929032">
    <property type="protein sequence ID" value="CBK64260.1"/>
    <property type="molecule type" value="Genomic_DNA"/>
</dbReference>
<proteinExistence type="predicted"/>
<keyword evidence="3" id="KW-1185">Reference proteome</keyword>